<dbReference type="AlphaFoldDB" id="A0A4U0FGZ4"/>
<dbReference type="RefSeq" id="WP_136775978.1">
    <property type="nucleotide sequence ID" value="NZ_SUPK01000001.1"/>
</dbReference>
<reference evidence="2 3" key="1">
    <citation type="submission" date="2019-04" db="EMBL/GenBank/DDBJ databases">
        <title>Cohnella sp. nov., isolated from soil.</title>
        <authorList>
            <person name="Kim W."/>
        </authorList>
    </citation>
    <scope>NUCLEOTIDE SEQUENCE [LARGE SCALE GENOMIC DNA]</scope>
    <source>
        <strain evidence="2 3">CAU 1483</strain>
    </source>
</reference>
<name>A0A4U0FGZ4_9BACL</name>
<feature type="domain" description="Cyclic-phosphate processing Receiver" evidence="1">
    <location>
        <begin position="2"/>
        <end position="85"/>
    </location>
</feature>
<evidence type="ECO:0000313" key="2">
    <source>
        <dbReference type="EMBL" id="TJY44225.1"/>
    </source>
</evidence>
<organism evidence="2 3">
    <name type="scientific">Cohnella pontilimi</name>
    <dbReference type="NCBI Taxonomy" id="2564100"/>
    <lineage>
        <taxon>Bacteria</taxon>
        <taxon>Bacillati</taxon>
        <taxon>Bacillota</taxon>
        <taxon>Bacilli</taxon>
        <taxon>Bacillales</taxon>
        <taxon>Paenibacillaceae</taxon>
        <taxon>Cohnella</taxon>
    </lineage>
</organism>
<dbReference type="OrthoDB" id="2614698at2"/>
<dbReference type="GO" id="GO:0051301">
    <property type="term" value="P:cell division"/>
    <property type="evidence" value="ECO:0007669"/>
    <property type="project" value="UniProtKB-KW"/>
</dbReference>
<keyword evidence="3" id="KW-1185">Reference proteome</keyword>
<comment type="caution">
    <text evidence="2">The sequence shown here is derived from an EMBL/GenBank/DDBJ whole genome shotgun (WGS) entry which is preliminary data.</text>
</comment>
<proteinExistence type="predicted"/>
<sequence>MINVFLDDMRACPPGFVAARSAEECLLLLAECDVEVLSLDYELGYGQPNGLSVAHGIIVSGKYPREIYVHSSSLMGRAEMVRALRGSAPAEVLIHDGPMPDHVLKAAAAGAAPDTWTVEADA</sequence>
<dbReference type="Pfam" id="PF20274">
    <property type="entry name" value="cREC_REC"/>
    <property type="match status" value="1"/>
</dbReference>
<evidence type="ECO:0000313" key="3">
    <source>
        <dbReference type="Proteomes" id="UP000309673"/>
    </source>
</evidence>
<keyword evidence="2" id="KW-0132">Cell division</keyword>
<dbReference type="EMBL" id="SUPK01000001">
    <property type="protein sequence ID" value="TJY44225.1"/>
    <property type="molecule type" value="Genomic_DNA"/>
</dbReference>
<dbReference type="Proteomes" id="UP000309673">
    <property type="component" value="Unassembled WGS sequence"/>
</dbReference>
<keyword evidence="2" id="KW-0131">Cell cycle</keyword>
<dbReference type="InterPro" id="IPR046909">
    <property type="entry name" value="cREC_REC"/>
</dbReference>
<evidence type="ECO:0000259" key="1">
    <source>
        <dbReference type="Pfam" id="PF20274"/>
    </source>
</evidence>
<gene>
    <name evidence="2" type="ORF">E5161_02200</name>
</gene>
<accession>A0A4U0FGZ4</accession>
<protein>
    <submittedName>
        <fullName evidence="2">Cell division protein FtsJ</fullName>
    </submittedName>
</protein>